<dbReference type="InterPro" id="IPR001853">
    <property type="entry name" value="DSBA-like_thioredoxin_dom"/>
</dbReference>
<protein>
    <recommendedName>
        <fullName evidence="1">DSBA-like thioredoxin domain-containing protein</fullName>
    </recommendedName>
</protein>
<accession>A0A0F9UTK0</accession>
<dbReference type="InterPro" id="IPR036249">
    <property type="entry name" value="Thioredoxin-like_sf"/>
</dbReference>
<dbReference type="Gene3D" id="3.40.30.10">
    <property type="entry name" value="Glutaredoxin"/>
    <property type="match status" value="1"/>
</dbReference>
<dbReference type="AlphaFoldDB" id="A0A0F9UTK0"/>
<dbReference type="SUPFAM" id="SSF52833">
    <property type="entry name" value="Thioredoxin-like"/>
    <property type="match status" value="1"/>
</dbReference>
<gene>
    <name evidence="2" type="ORF">LCGC14_0167030</name>
</gene>
<name>A0A0F9UTK0_9ZZZZ</name>
<dbReference type="GO" id="GO:0016491">
    <property type="term" value="F:oxidoreductase activity"/>
    <property type="evidence" value="ECO:0007669"/>
    <property type="project" value="InterPro"/>
</dbReference>
<organism evidence="2">
    <name type="scientific">marine sediment metagenome</name>
    <dbReference type="NCBI Taxonomy" id="412755"/>
    <lineage>
        <taxon>unclassified sequences</taxon>
        <taxon>metagenomes</taxon>
        <taxon>ecological metagenomes</taxon>
    </lineage>
</organism>
<proteinExistence type="predicted"/>
<reference evidence="2" key="1">
    <citation type="journal article" date="2015" name="Nature">
        <title>Complex archaea that bridge the gap between prokaryotes and eukaryotes.</title>
        <authorList>
            <person name="Spang A."/>
            <person name="Saw J.H."/>
            <person name="Jorgensen S.L."/>
            <person name="Zaremba-Niedzwiedzka K."/>
            <person name="Martijn J."/>
            <person name="Lind A.E."/>
            <person name="van Eijk R."/>
            <person name="Schleper C."/>
            <person name="Guy L."/>
            <person name="Ettema T.J."/>
        </authorList>
    </citation>
    <scope>NUCLEOTIDE SEQUENCE</scope>
</reference>
<comment type="caution">
    <text evidence="2">The sequence shown here is derived from an EMBL/GenBank/DDBJ whole genome shotgun (WGS) entry which is preliminary data.</text>
</comment>
<evidence type="ECO:0000259" key="1">
    <source>
        <dbReference type="Pfam" id="PF01323"/>
    </source>
</evidence>
<dbReference type="EMBL" id="LAZR01000064">
    <property type="protein sequence ID" value="KKN96395.1"/>
    <property type="molecule type" value="Genomic_DNA"/>
</dbReference>
<evidence type="ECO:0000313" key="2">
    <source>
        <dbReference type="EMBL" id="KKN96395.1"/>
    </source>
</evidence>
<dbReference type="Pfam" id="PF01323">
    <property type="entry name" value="DSBA"/>
    <property type="match status" value="1"/>
</dbReference>
<dbReference type="CDD" id="cd03025">
    <property type="entry name" value="DsbA_FrnE_like"/>
    <property type="match status" value="1"/>
</dbReference>
<feature type="domain" description="DSBA-like thioredoxin" evidence="1">
    <location>
        <begin position="9"/>
        <end position="186"/>
    </location>
</feature>
<sequence length="212" mass="23199">MTHTLYYLFDPLCGCCYGATSAVKEVIAADDVNVVLLPSGLFSDSGGRQMDSEFAAYAWSNDQCIERLTGQIFTQLYRSQVLGDDRQRLDSSAATLALTAVAITAPAQEFDTLKAIQYARYVQGRDVTSQATLVELLQSLGLSQAAELVLETNDQLVDANRARLSKAQALMQEFDARGVPSFIVQQGDTRRSISTNEIYTTPSALIHKVFTP</sequence>